<evidence type="ECO:0000256" key="3">
    <source>
        <dbReference type="ARBA" id="ARBA00023125"/>
    </source>
</evidence>
<dbReference type="Gene3D" id="1.10.10.10">
    <property type="entry name" value="Winged helix-like DNA-binding domain superfamily/Winged helix DNA-binding domain"/>
    <property type="match status" value="1"/>
</dbReference>
<dbReference type="PANTHER" id="PTHR30419:SF8">
    <property type="entry name" value="NITROGEN ASSIMILATION TRANSCRIPTIONAL ACTIVATOR-RELATED"/>
    <property type="match status" value="1"/>
</dbReference>
<comment type="similarity">
    <text evidence="1">Belongs to the LysR transcriptional regulatory family.</text>
</comment>
<sequence>MTPFSRFAAYFAEVARCGSLRKAAEKLHVSASAINRQILQAEESFGIALFERLPGGMRMTTAGELLYSDLLNWQRDFSLTQQRFADIQGLKRGKVAIGLVQALTEGPLCGEIGSIAHGQQWLDIELAVESSQVVSRMVRDAVVDFGLILDPGTVSGIEVIAFAELAMGIVVPPRHRLSDLPSVSLSELHDQRHIIPGKGLVVHDRVQSLYQRAGQPPASVISCNDIRLIRSLVANGTGISVLSRLDVMEDLRLNRLCFIPIKHNPLRPVTLGLCTAPSRQLSRAAQYMIQRLSGIIEEMNSTAAPDGLQHRW</sequence>
<dbReference type="PROSITE" id="PS50931">
    <property type="entry name" value="HTH_LYSR"/>
    <property type="match status" value="1"/>
</dbReference>
<keyword evidence="3" id="KW-0238">DNA-binding</keyword>
<accession>A0ABW1VKN1</accession>
<organism evidence="6 7">
    <name type="scientific">Tatumella punctata</name>
    <dbReference type="NCBI Taxonomy" id="399969"/>
    <lineage>
        <taxon>Bacteria</taxon>
        <taxon>Pseudomonadati</taxon>
        <taxon>Pseudomonadota</taxon>
        <taxon>Gammaproteobacteria</taxon>
        <taxon>Enterobacterales</taxon>
        <taxon>Erwiniaceae</taxon>
        <taxon>Tatumella</taxon>
    </lineage>
</organism>
<dbReference type="CDD" id="cd05466">
    <property type="entry name" value="PBP2_LTTR_substrate"/>
    <property type="match status" value="1"/>
</dbReference>
<dbReference type="InterPro" id="IPR005119">
    <property type="entry name" value="LysR_subst-bd"/>
</dbReference>
<dbReference type="Pfam" id="PF00126">
    <property type="entry name" value="HTH_1"/>
    <property type="match status" value="1"/>
</dbReference>
<name>A0ABW1VKN1_9GAMM</name>
<dbReference type="InterPro" id="IPR036388">
    <property type="entry name" value="WH-like_DNA-bd_sf"/>
</dbReference>
<keyword evidence="2" id="KW-0805">Transcription regulation</keyword>
<dbReference type="SUPFAM" id="SSF53850">
    <property type="entry name" value="Periplasmic binding protein-like II"/>
    <property type="match status" value="1"/>
</dbReference>
<evidence type="ECO:0000313" key="7">
    <source>
        <dbReference type="Proteomes" id="UP001596215"/>
    </source>
</evidence>
<proteinExistence type="inferred from homology"/>
<keyword evidence="7" id="KW-1185">Reference proteome</keyword>
<evidence type="ECO:0000256" key="2">
    <source>
        <dbReference type="ARBA" id="ARBA00023015"/>
    </source>
</evidence>
<dbReference type="Proteomes" id="UP001596215">
    <property type="component" value="Unassembled WGS sequence"/>
</dbReference>
<dbReference type="Pfam" id="PF03466">
    <property type="entry name" value="LysR_substrate"/>
    <property type="match status" value="1"/>
</dbReference>
<evidence type="ECO:0000256" key="4">
    <source>
        <dbReference type="ARBA" id="ARBA00023163"/>
    </source>
</evidence>
<keyword evidence="4" id="KW-0804">Transcription</keyword>
<protein>
    <submittedName>
        <fullName evidence="6">LysR family transcriptional regulator</fullName>
    </submittedName>
</protein>
<dbReference type="InterPro" id="IPR036390">
    <property type="entry name" value="WH_DNA-bd_sf"/>
</dbReference>
<comment type="caution">
    <text evidence="6">The sequence shown here is derived from an EMBL/GenBank/DDBJ whole genome shotgun (WGS) entry which is preliminary data.</text>
</comment>
<dbReference type="Gene3D" id="3.40.190.290">
    <property type="match status" value="1"/>
</dbReference>
<evidence type="ECO:0000259" key="5">
    <source>
        <dbReference type="PROSITE" id="PS50931"/>
    </source>
</evidence>
<evidence type="ECO:0000313" key="6">
    <source>
        <dbReference type="EMBL" id="MFC6361175.1"/>
    </source>
</evidence>
<reference evidence="7" key="1">
    <citation type="journal article" date="2019" name="Int. J. Syst. Evol. Microbiol.">
        <title>The Global Catalogue of Microorganisms (GCM) 10K type strain sequencing project: providing services to taxonomists for standard genome sequencing and annotation.</title>
        <authorList>
            <consortium name="The Broad Institute Genomics Platform"/>
            <consortium name="The Broad Institute Genome Sequencing Center for Infectious Disease"/>
            <person name="Wu L."/>
            <person name="Ma J."/>
        </authorList>
    </citation>
    <scope>NUCLEOTIDE SEQUENCE [LARGE SCALE GENOMIC DNA]</scope>
    <source>
        <strain evidence="7">CGMCC 4.1530</strain>
    </source>
</reference>
<feature type="domain" description="HTH lysR-type" evidence="5">
    <location>
        <begin position="10"/>
        <end position="60"/>
    </location>
</feature>
<dbReference type="SUPFAM" id="SSF46785">
    <property type="entry name" value="Winged helix' DNA-binding domain"/>
    <property type="match status" value="1"/>
</dbReference>
<dbReference type="InterPro" id="IPR050950">
    <property type="entry name" value="HTH-type_LysR_regulators"/>
</dbReference>
<dbReference type="InterPro" id="IPR000847">
    <property type="entry name" value="LysR_HTH_N"/>
</dbReference>
<dbReference type="EMBL" id="JBHSUC010000003">
    <property type="protein sequence ID" value="MFC6361175.1"/>
    <property type="molecule type" value="Genomic_DNA"/>
</dbReference>
<dbReference type="PANTHER" id="PTHR30419">
    <property type="entry name" value="HTH-TYPE TRANSCRIPTIONAL REGULATOR YBHD"/>
    <property type="match status" value="1"/>
</dbReference>
<dbReference type="RefSeq" id="WP_212707576.1">
    <property type="nucleotide sequence ID" value="NZ_BAAAFW010000012.1"/>
</dbReference>
<evidence type="ECO:0000256" key="1">
    <source>
        <dbReference type="ARBA" id="ARBA00009437"/>
    </source>
</evidence>
<gene>
    <name evidence="6" type="ORF">ACFP73_03550</name>
</gene>